<dbReference type="GO" id="GO:0006397">
    <property type="term" value="P:mRNA processing"/>
    <property type="evidence" value="ECO:0007669"/>
    <property type="project" value="UniProtKB-KW"/>
</dbReference>
<proteinExistence type="predicted"/>
<feature type="domain" description="RRM" evidence="5">
    <location>
        <begin position="318"/>
        <end position="422"/>
    </location>
</feature>
<evidence type="ECO:0000256" key="3">
    <source>
        <dbReference type="ARBA" id="ARBA00023187"/>
    </source>
</evidence>
<dbReference type="GO" id="GO:0008380">
    <property type="term" value="P:RNA splicing"/>
    <property type="evidence" value="ECO:0007669"/>
    <property type="project" value="UniProtKB-KW"/>
</dbReference>
<sequence length="430" mass="48607">MLGEVIDNRNSCTSYKNNSFKKFEDLVELSKDSSLIRSQNRENAENSNSERSNFNINLGETFYKDLNNVNPGTSSSKTSREVYVGNLPSGINVAQLLEFINLSVSDNYDYTSLGNPVISAWINPDGKYAFCECRSIDIASNLLGLNNTLNLNGHFLKIGKPKISGISNISEIKSSSSISTNQLSQHLGIISPYFGNIPLMVSKKEIFLITKISNFYNIYSLRKSVKGRININILDLINYKEKYKIAICEVETSDVHSLERLFEVFGEKINILNLRDISENNKIIKFINTTLLNQIKNIQLNELHVDSTDSKEYLGIYSSLIIPNYPSRCIVLSKLLTFEEITTDNIGLITTDIKNECSKFGEIVNFEIPKPKKISQNIGKSDLQIGSVFILYNTVEDAINAKLNLFKMRFLGRNIRVKYLPESEFPNFTS</sequence>
<evidence type="ECO:0000313" key="7">
    <source>
        <dbReference type="Proteomes" id="UP001311799"/>
    </source>
</evidence>
<dbReference type="SUPFAM" id="SSF54928">
    <property type="entry name" value="RNA-binding domain, RBD"/>
    <property type="match status" value="2"/>
</dbReference>
<keyword evidence="7" id="KW-1185">Reference proteome</keyword>
<dbReference type="InterPro" id="IPR035979">
    <property type="entry name" value="RBD_domain_sf"/>
</dbReference>
<name>A0AAV9XU66_9CRYT</name>
<keyword evidence="3" id="KW-0508">mRNA splicing</keyword>
<protein>
    <submittedName>
        <fullName evidence="6">Splicing factor U2AF U2 snRNP auxiliary factor large subunit</fullName>
    </submittedName>
</protein>
<dbReference type="EMBL" id="JAWDEY010000035">
    <property type="protein sequence ID" value="KAK6588167.1"/>
    <property type="molecule type" value="Genomic_DNA"/>
</dbReference>
<evidence type="ECO:0000259" key="5">
    <source>
        <dbReference type="PROSITE" id="PS50102"/>
    </source>
</evidence>
<dbReference type="CDD" id="cd12232">
    <property type="entry name" value="RRM3_U2AF65"/>
    <property type="match status" value="1"/>
</dbReference>
<dbReference type="Gene3D" id="3.30.70.330">
    <property type="match status" value="2"/>
</dbReference>
<comment type="caution">
    <text evidence="6">The sequence shown here is derived from an EMBL/GenBank/DDBJ whole genome shotgun (WGS) entry which is preliminary data.</text>
</comment>
<dbReference type="SMART" id="SM00360">
    <property type="entry name" value="RRM"/>
    <property type="match status" value="2"/>
</dbReference>
<keyword evidence="1" id="KW-0507">mRNA processing</keyword>
<accession>A0AAV9XU66</accession>
<dbReference type="GO" id="GO:0003723">
    <property type="term" value="F:RNA binding"/>
    <property type="evidence" value="ECO:0007669"/>
    <property type="project" value="UniProtKB-UniRule"/>
</dbReference>
<gene>
    <name evidence="6" type="ORF">RS030_7986</name>
</gene>
<reference evidence="6 7" key="1">
    <citation type="submission" date="2023-10" db="EMBL/GenBank/DDBJ databases">
        <title>Comparative genomics analysis reveals potential genetic determinants of host preference in Cryptosporidium xiaoi.</title>
        <authorList>
            <person name="Xiao L."/>
            <person name="Li J."/>
        </authorList>
    </citation>
    <scope>NUCLEOTIDE SEQUENCE [LARGE SCALE GENOMIC DNA]</scope>
    <source>
        <strain evidence="6 7">52996</strain>
    </source>
</reference>
<organism evidence="6 7">
    <name type="scientific">Cryptosporidium xiaoi</name>
    <dbReference type="NCBI Taxonomy" id="659607"/>
    <lineage>
        <taxon>Eukaryota</taxon>
        <taxon>Sar</taxon>
        <taxon>Alveolata</taxon>
        <taxon>Apicomplexa</taxon>
        <taxon>Conoidasida</taxon>
        <taxon>Coccidia</taxon>
        <taxon>Eucoccidiorida</taxon>
        <taxon>Eimeriorina</taxon>
        <taxon>Cryptosporidiidae</taxon>
        <taxon>Cryptosporidium</taxon>
    </lineage>
</organism>
<dbReference type="PROSITE" id="PS50102">
    <property type="entry name" value="RRM"/>
    <property type="match status" value="1"/>
</dbReference>
<dbReference type="InterPro" id="IPR000504">
    <property type="entry name" value="RRM_dom"/>
</dbReference>
<evidence type="ECO:0000256" key="2">
    <source>
        <dbReference type="ARBA" id="ARBA00022884"/>
    </source>
</evidence>
<evidence type="ECO:0000256" key="4">
    <source>
        <dbReference type="PROSITE-ProRule" id="PRU00176"/>
    </source>
</evidence>
<keyword evidence="2 4" id="KW-0694">RNA-binding</keyword>
<dbReference type="AlphaFoldDB" id="A0AAV9XU66"/>
<dbReference type="Proteomes" id="UP001311799">
    <property type="component" value="Unassembled WGS sequence"/>
</dbReference>
<dbReference type="InterPro" id="IPR012677">
    <property type="entry name" value="Nucleotide-bd_a/b_plait_sf"/>
</dbReference>
<evidence type="ECO:0000313" key="6">
    <source>
        <dbReference type="EMBL" id="KAK6588167.1"/>
    </source>
</evidence>
<dbReference type="PANTHER" id="PTHR23139">
    <property type="entry name" value="RNA-BINDING PROTEIN"/>
    <property type="match status" value="1"/>
</dbReference>
<evidence type="ECO:0000256" key="1">
    <source>
        <dbReference type="ARBA" id="ARBA00022664"/>
    </source>
</evidence>